<dbReference type="PANTHER" id="PTHR43601">
    <property type="entry name" value="THIOREDOXIN, MITOCHONDRIAL"/>
    <property type="match status" value="1"/>
</dbReference>
<comment type="similarity">
    <text evidence="1">Belongs to the thioredoxin family.</text>
</comment>
<dbReference type="PANTHER" id="PTHR43601:SF32">
    <property type="entry name" value="THIOREDOXIN-LIKE 2-2, CHLOROPLASTIC"/>
    <property type="match status" value="1"/>
</dbReference>
<name>A0A0D2JEN6_9CHLO</name>
<proteinExistence type="inferred from homology"/>
<evidence type="ECO:0000259" key="3">
    <source>
        <dbReference type="PROSITE" id="PS51352"/>
    </source>
</evidence>
<accession>A0A0D2JEN6</accession>
<dbReference type="Pfam" id="PF08241">
    <property type="entry name" value="Methyltransf_11"/>
    <property type="match status" value="1"/>
</dbReference>
<dbReference type="InterPro" id="IPR013216">
    <property type="entry name" value="Methyltransf_11"/>
</dbReference>
<dbReference type="EMBL" id="KK102343">
    <property type="protein sequence ID" value="KIY98012.1"/>
    <property type="molecule type" value="Genomic_DNA"/>
</dbReference>
<dbReference type="SUPFAM" id="SSF52833">
    <property type="entry name" value="Thioredoxin-like"/>
    <property type="match status" value="1"/>
</dbReference>
<dbReference type="OrthoDB" id="552082at2759"/>
<dbReference type="InterPro" id="IPR013766">
    <property type="entry name" value="Thioredoxin_domain"/>
</dbReference>
<dbReference type="SUPFAM" id="SSF53335">
    <property type="entry name" value="S-adenosyl-L-methionine-dependent methyltransferases"/>
    <property type="match status" value="1"/>
</dbReference>
<dbReference type="Gene3D" id="3.40.30.10">
    <property type="entry name" value="Glutaredoxin"/>
    <property type="match status" value="1"/>
</dbReference>
<protein>
    <recommendedName>
        <fullName evidence="3">Thioredoxin domain-containing protein</fullName>
    </recommendedName>
</protein>
<dbReference type="STRING" id="145388.A0A0D2JEN6"/>
<dbReference type="RefSeq" id="XP_013897032.1">
    <property type="nucleotide sequence ID" value="XM_014041578.1"/>
</dbReference>
<dbReference type="InterPro" id="IPR036249">
    <property type="entry name" value="Thioredoxin-like_sf"/>
</dbReference>
<sequence length="457" mass="49122">MSSAPAASAHGRHWHTRPRAPRAAAVAAAAAEAARALEFPYRGSGLLWARSTGLKLWPGAVLLSRCLEEAPSLLAPLHPRLAARPAGGAGGGWVWQDKLVLELGCGLGLVACTAARLGARVVATDGDGDLLRQQRRQQQQQQQQQQHADVILMSDVVYGSDPSLWEKLVATLAGACSPDTLVVQAETRRVEGVLYPQYWELLEASGFGRAPLQRDAQARLEGELAARGDWRDGTECGGPGALVGAPRRAGLAFGVVPRRAMVAARISAPGAAEVAVNDHVQQQMEETARRRMQLRAEMAAMREKQHKADDAPWWEVDCPPNMINVDSAEQLLSTTRGACAAGKLVVVNFFSPECYACRTMQPKLRQIAREVQERVVFLKVNGFLDGLREYCEAEEITKIPYFHFYRGGARVAEFTANMSPPALKRLRKALEVYSEDAAPAAAAAAAAPGAPAAGACA</sequence>
<dbReference type="PROSITE" id="PS51352">
    <property type="entry name" value="THIOREDOXIN_2"/>
    <property type="match status" value="1"/>
</dbReference>
<dbReference type="InterPro" id="IPR029063">
    <property type="entry name" value="SAM-dependent_MTases_sf"/>
</dbReference>
<evidence type="ECO:0000256" key="1">
    <source>
        <dbReference type="ARBA" id="ARBA00008987"/>
    </source>
</evidence>
<dbReference type="GeneID" id="25742824"/>
<evidence type="ECO:0000313" key="4">
    <source>
        <dbReference type="EMBL" id="KIY98012.1"/>
    </source>
</evidence>
<evidence type="ECO:0000313" key="5">
    <source>
        <dbReference type="Proteomes" id="UP000054498"/>
    </source>
</evidence>
<keyword evidence="2" id="KW-0175">Coiled coil</keyword>
<dbReference type="KEGG" id="mng:MNEG_9949"/>
<dbReference type="GO" id="GO:0008757">
    <property type="term" value="F:S-adenosylmethionine-dependent methyltransferase activity"/>
    <property type="evidence" value="ECO:0007669"/>
    <property type="project" value="InterPro"/>
</dbReference>
<feature type="coiled-coil region" evidence="2">
    <location>
        <begin position="277"/>
        <end position="304"/>
    </location>
</feature>
<dbReference type="Gene3D" id="3.40.50.150">
    <property type="entry name" value="Vaccinia Virus protein VP39"/>
    <property type="match status" value="2"/>
</dbReference>
<organism evidence="4 5">
    <name type="scientific">Monoraphidium neglectum</name>
    <dbReference type="NCBI Taxonomy" id="145388"/>
    <lineage>
        <taxon>Eukaryota</taxon>
        <taxon>Viridiplantae</taxon>
        <taxon>Chlorophyta</taxon>
        <taxon>core chlorophytes</taxon>
        <taxon>Chlorophyceae</taxon>
        <taxon>CS clade</taxon>
        <taxon>Sphaeropleales</taxon>
        <taxon>Selenastraceae</taxon>
        <taxon>Monoraphidium</taxon>
    </lineage>
</organism>
<dbReference type="GO" id="GO:0045454">
    <property type="term" value="P:cell redox homeostasis"/>
    <property type="evidence" value="ECO:0007669"/>
    <property type="project" value="TreeGrafter"/>
</dbReference>
<dbReference type="CDD" id="cd02947">
    <property type="entry name" value="TRX_family"/>
    <property type="match status" value="1"/>
</dbReference>
<dbReference type="AlphaFoldDB" id="A0A0D2JEN6"/>
<reference evidence="4 5" key="1">
    <citation type="journal article" date="2013" name="BMC Genomics">
        <title>Reconstruction of the lipid metabolism for the microalga Monoraphidium neglectum from its genome sequence reveals characteristics suitable for biofuel production.</title>
        <authorList>
            <person name="Bogen C."/>
            <person name="Al-Dilaimi A."/>
            <person name="Albersmeier A."/>
            <person name="Wichmann J."/>
            <person name="Grundmann M."/>
            <person name="Rupp O."/>
            <person name="Lauersen K.J."/>
            <person name="Blifernez-Klassen O."/>
            <person name="Kalinowski J."/>
            <person name="Goesmann A."/>
            <person name="Mussgnug J.H."/>
            <person name="Kruse O."/>
        </authorList>
    </citation>
    <scope>NUCLEOTIDE SEQUENCE [LARGE SCALE GENOMIC DNA]</scope>
    <source>
        <strain evidence="4 5">SAG 48.87</strain>
    </source>
</reference>
<gene>
    <name evidence="4" type="ORF">MNEG_9949</name>
</gene>
<dbReference type="Pfam" id="PF00085">
    <property type="entry name" value="Thioredoxin"/>
    <property type="match status" value="1"/>
</dbReference>
<feature type="domain" description="Thioredoxin" evidence="3">
    <location>
        <begin position="262"/>
        <end position="432"/>
    </location>
</feature>
<evidence type="ECO:0000256" key="2">
    <source>
        <dbReference type="SAM" id="Coils"/>
    </source>
</evidence>
<keyword evidence="5" id="KW-1185">Reference proteome</keyword>
<dbReference type="Proteomes" id="UP000054498">
    <property type="component" value="Unassembled WGS sequence"/>
</dbReference>